<comment type="caution">
    <text evidence="1">The sequence shown here is derived from an EMBL/GenBank/DDBJ whole genome shotgun (WGS) entry which is preliminary data.</text>
</comment>
<evidence type="ECO:0000313" key="2">
    <source>
        <dbReference type="Proteomes" id="UP000789525"/>
    </source>
</evidence>
<dbReference type="Proteomes" id="UP000789525">
    <property type="component" value="Unassembled WGS sequence"/>
</dbReference>
<reference evidence="1" key="1">
    <citation type="submission" date="2021-06" db="EMBL/GenBank/DDBJ databases">
        <authorList>
            <person name="Kallberg Y."/>
            <person name="Tangrot J."/>
            <person name="Rosling A."/>
        </authorList>
    </citation>
    <scope>NUCLEOTIDE SEQUENCE</scope>
    <source>
        <strain evidence="1">CL356</strain>
    </source>
</reference>
<proteinExistence type="predicted"/>
<sequence>MNDRYSPNPVHFNAATSKKCDRVDFKTAQAESLLGFLIAQLLDQVDFVSKYWQFKIYEDAKCRTDAISGVLGVNHKDSVSLYSMSEFISRPENTLEWLKRFNKSIYRSIVEEEIAIIYNLGDRFEHMVTLQSYLRGEMNPFKRLTNDGGRLLTPEDANIWIIMTYMTMKLLEKIVNPKDDHIFRKQNPTDSFIREHLIKELEELLATSKEFALDERWIKSEELENTSGAGSQHIDCARKTDSIEGSKKVENPTLVTCAAKNPGQDIRDKM</sequence>
<name>A0ACA9L3C4_9GLOM</name>
<gene>
    <name evidence="1" type="ORF">ACOLOM_LOCUS3090</name>
</gene>
<dbReference type="EMBL" id="CAJVPT010004406">
    <property type="protein sequence ID" value="CAG8507920.1"/>
    <property type="molecule type" value="Genomic_DNA"/>
</dbReference>
<protein>
    <submittedName>
        <fullName evidence="1">2782_t:CDS:1</fullName>
    </submittedName>
</protein>
<accession>A0ACA9L3C4</accession>
<organism evidence="1 2">
    <name type="scientific">Acaulospora colombiana</name>
    <dbReference type="NCBI Taxonomy" id="27376"/>
    <lineage>
        <taxon>Eukaryota</taxon>
        <taxon>Fungi</taxon>
        <taxon>Fungi incertae sedis</taxon>
        <taxon>Mucoromycota</taxon>
        <taxon>Glomeromycotina</taxon>
        <taxon>Glomeromycetes</taxon>
        <taxon>Diversisporales</taxon>
        <taxon>Acaulosporaceae</taxon>
        <taxon>Acaulospora</taxon>
    </lineage>
</organism>
<evidence type="ECO:0000313" key="1">
    <source>
        <dbReference type="EMBL" id="CAG8507920.1"/>
    </source>
</evidence>
<keyword evidence="2" id="KW-1185">Reference proteome</keyword>